<protein>
    <submittedName>
        <fullName evidence="5">SPFH domain protein</fullName>
    </submittedName>
</protein>
<dbReference type="STRING" id="1348114.OM33_03605"/>
<dbReference type="GO" id="GO:0016020">
    <property type="term" value="C:membrane"/>
    <property type="evidence" value="ECO:0007669"/>
    <property type="project" value="UniProtKB-SubCell"/>
</dbReference>
<dbReference type="InterPro" id="IPR001107">
    <property type="entry name" value="Band_7"/>
</dbReference>
<proteinExistence type="predicted"/>
<feature type="domain" description="Band 7" evidence="4">
    <location>
        <begin position="37"/>
        <end position="199"/>
    </location>
</feature>
<dbReference type="RefSeq" id="WP_038638873.1">
    <property type="nucleotide sequence ID" value="NZ_CP009888.1"/>
</dbReference>
<feature type="transmembrane region" description="Helical" evidence="3">
    <location>
        <begin position="20"/>
        <end position="42"/>
    </location>
</feature>
<dbReference type="Gene3D" id="3.30.479.30">
    <property type="entry name" value="Band 7 domain"/>
    <property type="match status" value="1"/>
</dbReference>
<dbReference type="HOGENOM" id="CLU_047969_1_2_6"/>
<evidence type="ECO:0000313" key="5">
    <source>
        <dbReference type="EMBL" id="AIY64337.1"/>
    </source>
</evidence>
<accession>A0A0A7EE93</accession>
<sequence length="312" mass="34942">MLNEKNDLQDLTMSVPKKKGPIVGAIAGLFGLSLIYSAMYTVDEGHVGIIKRFGEAKEQVNPGLHTKIPFVDDVEVLEIRTRKNVEKLNASTHEQMPVTAEVSINWTVMREQAFDLFKSYGGLTQFESRILDPKLRSAAKDALARYKAEELIQNRSQVIAQIEELLVEEMKEYPVKLDSAQLENLVLPQKYIQSIETKQTEKNLAAAEMHRLERQKLEAQREVNTAMAQRDAAKAKADGQAYSIRVEAEAQAEAIKLKGLAEAEAIQKKAEAIKANATLVDYVRAQQWNGQMPTTVMGADQSILWSMDAKKK</sequence>
<keyword evidence="3" id="KW-1133">Transmembrane helix</keyword>
<dbReference type="PANTHER" id="PTHR42911:SF2">
    <property type="entry name" value="PROHIBITIN FAMILY PROTEIN"/>
    <property type="match status" value="1"/>
</dbReference>
<evidence type="ECO:0000313" key="6">
    <source>
        <dbReference type="Proteomes" id="UP000030341"/>
    </source>
</evidence>
<dbReference type="EMBL" id="CP009888">
    <property type="protein sequence ID" value="AIY64337.1"/>
    <property type="molecule type" value="Genomic_DNA"/>
</dbReference>
<keyword evidence="2" id="KW-0175">Coiled coil</keyword>
<dbReference type="eggNOG" id="COG0330">
    <property type="taxonomic scope" value="Bacteria"/>
</dbReference>
<keyword evidence="3" id="KW-0812">Transmembrane</keyword>
<dbReference type="OrthoDB" id="9812991at2"/>
<dbReference type="PANTHER" id="PTHR42911">
    <property type="entry name" value="MODULATOR OF FTSH PROTEASE HFLC"/>
    <property type="match status" value="1"/>
</dbReference>
<evidence type="ECO:0000256" key="1">
    <source>
        <dbReference type="ARBA" id="ARBA00004167"/>
    </source>
</evidence>
<dbReference type="Proteomes" id="UP000030341">
    <property type="component" value="Chromosome 1"/>
</dbReference>
<dbReference type="InterPro" id="IPR036013">
    <property type="entry name" value="Band_7/SPFH_dom_sf"/>
</dbReference>
<dbReference type="CDD" id="cd03401">
    <property type="entry name" value="SPFH_prohibitin"/>
    <property type="match status" value="1"/>
</dbReference>
<gene>
    <name evidence="5" type="ORF">OM33_03605</name>
</gene>
<reference evidence="5 6" key="1">
    <citation type="submission" date="2014-11" db="EMBL/GenBank/DDBJ databases">
        <title>Complete Genome Sequence of Pseudoalteromonas sp. Strain OCN003 Isolated from Kaneohe Bay, Oahu, Hawaii.</title>
        <authorList>
            <person name="Beurmann S."/>
            <person name="Videau P."/>
            <person name="Ushijima B."/>
            <person name="Smith A.M."/>
            <person name="Aeby G.S."/>
            <person name="Callahan S.M."/>
            <person name="Belcaid M."/>
        </authorList>
    </citation>
    <scope>NUCLEOTIDE SEQUENCE [LARGE SCALE GENOMIC DNA]</scope>
    <source>
        <strain evidence="5 6">OCN003</strain>
    </source>
</reference>
<dbReference type="SMART" id="SM00244">
    <property type="entry name" value="PHB"/>
    <property type="match status" value="1"/>
</dbReference>
<comment type="subcellular location">
    <subcellularLocation>
        <location evidence="1">Membrane</location>
        <topology evidence="1">Single-pass membrane protein</topology>
    </subcellularLocation>
</comment>
<dbReference type="SUPFAM" id="SSF117892">
    <property type="entry name" value="Band 7/SPFH domain"/>
    <property type="match status" value="1"/>
</dbReference>
<evidence type="ECO:0000259" key="4">
    <source>
        <dbReference type="SMART" id="SM00244"/>
    </source>
</evidence>
<organism evidence="5 6">
    <name type="scientific">Pseudoalteromonas piratica</name>
    <dbReference type="NCBI Taxonomy" id="1348114"/>
    <lineage>
        <taxon>Bacteria</taxon>
        <taxon>Pseudomonadati</taxon>
        <taxon>Pseudomonadota</taxon>
        <taxon>Gammaproteobacteria</taxon>
        <taxon>Alteromonadales</taxon>
        <taxon>Pseudoalteromonadaceae</taxon>
        <taxon>Pseudoalteromonas</taxon>
    </lineage>
</organism>
<dbReference type="KEGG" id="pseo:OM33_03605"/>
<dbReference type="AlphaFoldDB" id="A0A0A7EE93"/>
<dbReference type="InterPro" id="IPR000163">
    <property type="entry name" value="Prohibitin"/>
</dbReference>
<keyword evidence="3" id="KW-0472">Membrane</keyword>
<feature type="coiled-coil region" evidence="2">
    <location>
        <begin position="195"/>
        <end position="236"/>
    </location>
</feature>
<evidence type="ECO:0000256" key="3">
    <source>
        <dbReference type="SAM" id="Phobius"/>
    </source>
</evidence>
<dbReference type="Pfam" id="PF01145">
    <property type="entry name" value="Band_7"/>
    <property type="match status" value="1"/>
</dbReference>
<name>A0A0A7EE93_9GAMM</name>
<evidence type="ECO:0000256" key="2">
    <source>
        <dbReference type="SAM" id="Coils"/>
    </source>
</evidence>
<keyword evidence="6" id="KW-1185">Reference proteome</keyword>